<name>A0A2G9YZX7_9BACT</name>
<dbReference type="NCBIfam" id="TIGR00147">
    <property type="entry name" value="YegS/Rv2252/BmrU family lipid kinase"/>
    <property type="match status" value="1"/>
</dbReference>
<evidence type="ECO:0000256" key="2">
    <source>
        <dbReference type="ARBA" id="ARBA00022741"/>
    </source>
</evidence>
<dbReference type="InterPro" id="IPR017438">
    <property type="entry name" value="ATP-NAD_kinase_N"/>
</dbReference>
<dbReference type="InterPro" id="IPR001206">
    <property type="entry name" value="Diacylglycerol_kinase_cat_dom"/>
</dbReference>
<dbReference type="InterPro" id="IPR016064">
    <property type="entry name" value="NAD/diacylglycerol_kinase_sf"/>
</dbReference>
<evidence type="ECO:0000259" key="5">
    <source>
        <dbReference type="PROSITE" id="PS50146"/>
    </source>
</evidence>
<accession>A0A2G9YZX7</accession>
<proteinExistence type="predicted"/>
<dbReference type="Pfam" id="PF19279">
    <property type="entry name" value="YegS_C"/>
    <property type="match status" value="1"/>
</dbReference>
<dbReference type="InterPro" id="IPR045540">
    <property type="entry name" value="YegS/DAGK_C"/>
</dbReference>
<keyword evidence="2" id="KW-0547">Nucleotide-binding</keyword>
<dbReference type="InterPro" id="IPR005218">
    <property type="entry name" value="Diacylglycerol/lipid_kinase"/>
</dbReference>
<dbReference type="Proteomes" id="UP000230273">
    <property type="component" value="Unassembled WGS sequence"/>
</dbReference>
<dbReference type="PROSITE" id="PS50146">
    <property type="entry name" value="DAGK"/>
    <property type="match status" value="1"/>
</dbReference>
<gene>
    <name evidence="6" type="ORF">COX36_00355</name>
</gene>
<organism evidence="6 7">
    <name type="scientific">Candidatus Nealsonbacteria bacterium CG23_combo_of_CG06-09_8_20_14_all_38_19</name>
    <dbReference type="NCBI Taxonomy" id="1974721"/>
    <lineage>
        <taxon>Bacteria</taxon>
        <taxon>Candidatus Nealsoniibacteriota</taxon>
    </lineage>
</organism>
<keyword evidence="4" id="KW-0067">ATP-binding</keyword>
<dbReference type="Gene3D" id="3.40.50.10330">
    <property type="entry name" value="Probable inorganic polyphosphate/atp-NAD kinase, domain 1"/>
    <property type="match status" value="1"/>
</dbReference>
<evidence type="ECO:0000313" key="7">
    <source>
        <dbReference type="Proteomes" id="UP000230273"/>
    </source>
</evidence>
<dbReference type="InterPro" id="IPR050187">
    <property type="entry name" value="Lipid_Phosphate_FormReg"/>
</dbReference>
<dbReference type="PANTHER" id="PTHR12358">
    <property type="entry name" value="SPHINGOSINE KINASE"/>
    <property type="match status" value="1"/>
</dbReference>
<evidence type="ECO:0000256" key="1">
    <source>
        <dbReference type="ARBA" id="ARBA00022679"/>
    </source>
</evidence>
<evidence type="ECO:0000256" key="3">
    <source>
        <dbReference type="ARBA" id="ARBA00022777"/>
    </source>
</evidence>
<evidence type="ECO:0000256" key="4">
    <source>
        <dbReference type="ARBA" id="ARBA00022840"/>
    </source>
</evidence>
<dbReference type="EMBL" id="PCRP01000004">
    <property type="protein sequence ID" value="PIP24021.1"/>
    <property type="molecule type" value="Genomic_DNA"/>
</dbReference>
<keyword evidence="3" id="KW-0418">Kinase</keyword>
<dbReference type="PANTHER" id="PTHR12358:SF54">
    <property type="entry name" value="SPHINGOSINE KINASE RELATED PROTEIN"/>
    <property type="match status" value="1"/>
</dbReference>
<dbReference type="Gene3D" id="2.60.200.40">
    <property type="match status" value="1"/>
</dbReference>
<reference evidence="6 7" key="1">
    <citation type="submission" date="2017-09" db="EMBL/GenBank/DDBJ databases">
        <title>Depth-based differentiation of microbial function through sediment-hosted aquifers and enrichment of novel symbionts in the deep terrestrial subsurface.</title>
        <authorList>
            <person name="Probst A.J."/>
            <person name="Ladd B."/>
            <person name="Jarett J.K."/>
            <person name="Geller-Mcgrath D.E."/>
            <person name="Sieber C.M."/>
            <person name="Emerson J.B."/>
            <person name="Anantharaman K."/>
            <person name="Thomas B.C."/>
            <person name="Malmstrom R."/>
            <person name="Stieglmeier M."/>
            <person name="Klingl A."/>
            <person name="Woyke T."/>
            <person name="Ryan C.M."/>
            <person name="Banfield J.F."/>
        </authorList>
    </citation>
    <scope>NUCLEOTIDE SEQUENCE [LARGE SCALE GENOMIC DNA]</scope>
    <source>
        <strain evidence="6">CG23_combo_of_CG06-09_8_20_14_all_38_19</strain>
    </source>
</reference>
<dbReference type="SUPFAM" id="SSF111331">
    <property type="entry name" value="NAD kinase/diacylglycerol kinase-like"/>
    <property type="match status" value="1"/>
</dbReference>
<dbReference type="GO" id="GO:0008654">
    <property type="term" value="P:phospholipid biosynthetic process"/>
    <property type="evidence" value="ECO:0007669"/>
    <property type="project" value="InterPro"/>
</dbReference>
<dbReference type="AlphaFoldDB" id="A0A2G9YZX7"/>
<dbReference type="Pfam" id="PF00781">
    <property type="entry name" value="DAGK_cat"/>
    <property type="match status" value="1"/>
</dbReference>
<comment type="caution">
    <text evidence="6">The sequence shown here is derived from an EMBL/GenBank/DDBJ whole genome shotgun (WGS) entry which is preliminary data.</text>
</comment>
<feature type="domain" description="DAGKc" evidence="5">
    <location>
        <begin position="1"/>
        <end position="137"/>
    </location>
</feature>
<sequence>MTVKKMMVILNPCAGNGKGKKALREIEQWKRLMSFEKKIEIRIEFTSKDGLNTAENLAREAVWQGYDLVVAVGGDGTVNDVINGLVLSNVPLAIVRAGTVNDLAKVLRIPRDTKEALDLAIRGSIVELDVGEVNGRFFASYFTIGIGPGIARFSSGYSEKFGFLPKILVYLLSFLREVLFDLEYPFIKMEVYRGQETELYFEGRITFLLTANNNVCGGIFKFAADADLCDGLLDVFCLSRIGLARILRAIPSGLKGTISEIPEVSRGSDGKIPKGSLISVWSVNGKGIDSQIDGEFFSCEREYTIRVIPKALKVVIPQAVKRIKEKESFERVTARLRVAI</sequence>
<dbReference type="GO" id="GO:0005524">
    <property type="term" value="F:ATP binding"/>
    <property type="evidence" value="ECO:0007669"/>
    <property type="project" value="UniProtKB-KW"/>
</dbReference>
<dbReference type="GO" id="GO:0016301">
    <property type="term" value="F:kinase activity"/>
    <property type="evidence" value="ECO:0007669"/>
    <property type="project" value="UniProtKB-KW"/>
</dbReference>
<protein>
    <recommendedName>
        <fullName evidence="5">DAGKc domain-containing protein</fullName>
    </recommendedName>
</protein>
<evidence type="ECO:0000313" key="6">
    <source>
        <dbReference type="EMBL" id="PIP24021.1"/>
    </source>
</evidence>
<keyword evidence="1" id="KW-0808">Transferase</keyword>
<dbReference type="SMART" id="SM00046">
    <property type="entry name" value="DAGKc"/>
    <property type="match status" value="1"/>
</dbReference>